<dbReference type="SUPFAM" id="SSF53056">
    <property type="entry name" value="beta-carbonic anhydrase, cab"/>
    <property type="match status" value="1"/>
</dbReference>
<evidence type="ECO:0000256" key="2">
    <source>
        <dbReference type="ARBA" id="ARBA00006217"/>
    </source>
</evidence>
<evidence type="ECO:0000313" key="9">
    <source>
        <dbReference type="Proteomes" id="UP001166021"/>
    </source>
</evidence>
<protein>
    <recommendedName>
        <fullName evidence="3">carbonic anhydrase</fullName>
        <ecNumber evidence="3">4.2.1.1</ecNumber>
    </recommendedName>
</protein>
<comment type="similarity">
    <text evidence="2">Belongs to the beta-class carbonic anhydrase family.</text>
</comment>
<sequence>MKSDFYKSLIENNKEWVRSKLDSDPEFFKKLEKGQQPPLLWIGCSDSRVPANEIIGGKPGEVFVHRNIANMVVHSDMNMLSVLDYAVNVLRIKHIIVCGHYGCGGVKAALGGKSYGLADNWIRHIRDVYRQHQVALGVIKKDADLFDRFVEFNTMEQVYNLAKTSIVQNAWERSQDLSLHGWVYGVGTGIVKDLNVNFSCNSQLEQFYRLEVV</sequence>
<evidence type="ECO:0000256" key="6">
    <source>
        <dbReference type="ARBA" id="ARBA00023239"/>
    </source>
</evidence>
<accession>A0ABR7V211</accession>
<proteinExistence type="inferred from homology"/>
<keyword evidence="5" id="KW-0862">Zinc</keyword>
<keyword evidence="4" id="KW-0479">Metal-binding</keyword>
<dbReference type="PANTHER" id="PTHR11002:SF76">
    <property type="entry name" value="CARBONIC ANHYDRASE"/>
    <property type="match status" value="1"/>
</dbReference>
<dbReference type="Proteomes" id="UP001166021">
    <property type="component" value="Unassembled WGS sequence"/>
</dbReference>
<dbReference type="InterPro" id="IPR001765">
    <property type="entry name" value="Carbonic_anhydrase"/>
</dbReference>
<evidence type="ECO:0000256" key="1">
    <source>
        <dbReference type="ARBA" id="ARBA00001947"/>
    </source>
</evidence>
<dbReference type="Pfam" id="PF00484">
    <property type="entry name" value="Pro_CA"/>
    <property type="match status" value="1"/>
</dbReference>
<dbReference type="Gene3D" id="3.40.1050.10">
    <property type="entry name" value="Carbonic anhydrase"/>
    <property type="match status" value="1"/>
</dbReference>
<dbReference type="PANTHER" id="PTHR11002">
    <property type="entry name" value="CARBONIC ANHYDRASE"/>
    <property type="match status" value="1"/>
</dbReference>
<evidence type="ECO:0000313" key="8">
    <source>
        <dbReference type="EMBL" id="MBD0777980.1"/>
    </source>
</evidence>
<dbReference type="PROSITE" id="PS00704">
    <property type="entry name" value="PROK_CO2_ANHYDRASE_1"/>
    <property type="match status" value="1"/>
</dbReference>
<comment type="catalytic activity">
    <reaction evidence="7">
        <text>hydrogencarbonate + H(+) = CO2 + H2O</text>
        <dbReference type="Rhea" id="RHEA:10748"/>
        <dbReference type="ChEBI" id="CHEBI:15377"/>
        <dbReference type="ChEBI" id="CHEBI:15378"/>
        <dbReference type="ChEBI" id="CHEBI:16526"/>
        <dbReference type="ChEBI" id="CHEBI:17544"/>
        <dbReference type="EC" id="4.2.1.1"/>
    </reaction>
</comment>
<dbReference type="InterPro" id="IPR015892">
    <property type="entry name" value="Carbonic_anhydrase_CS"/>
</dbReference>
<name>A0ABR7V211_9FLAO</name>
<evidence type="ECO:0000256" key="5">
    <source>
        <dbReference type="ARBA" id="ARBA00022833"/>
    </source>
</evidence>
<dbReference type="EMBL" id="JABTCF010000005">
    <property type="protein sequence ID" value="MBD0777980.1"/>
    <property type="molecule type" value="Genomic_DNA"/>
</dbReference>
<evidence type="ECO:0000256" key="7">
    <source>
        <dbReference type="ARBA" id="ARBA00048348"/>
    </source>
</evidence>
<keyword evidence="6" id="KW-0456">Lyase</keyword>
<keyword evidence="9" id="KW-1185">Reference proteome</keyword>
<comment type="caution">
    <text evidence="8">The sequence shown here is derived from an EMBL/GenBank/DDBJ whole genome shotgun (WGS) entry which is preliminary data.</text>
</comment>
<dbReference type="EC" id="4.2.1.1" evidence="3"/>
<comment type="cofactor">
    <cofactor evidence="1">
        <name>Zn(2+)</name>
        <dbReference type="ChEBI" id="CHEBI:29105"/>
    </cofactor>
</comment>
<dbReference type="RefSeq" id="WP_188243495.1">
    <property type="nucleotide sequence ID" value="NZ_JABTCF010000005.1"/>
</dbReference>
<dbReference type="CDD" id="cd00883">
    <property type="entry name" value="beta_CA_cladeA"/>
    <property type="match status" value="1"/>
</dbReference>
<evidence type="ECO:0000256" key="4">
    <source>
        <dbReference type="ARBA" id="ARBA00022723"/>
    </source>
</evidence>
<dbReference type="NCBIfam" id="NF007756">
    <property type="entry name" value="PRK10437.1"/>
    <property type="match status" value="1"/>
</dbReference>
<dbReference type="InterPro" id="IPR036874">
    <property type="entry name" value="Carbonic_anhydrase_sf"/>
</dbReference>
<evidence type="ECO:0000256" key="3">
    <source>
        <dbReference type="ARBA" id="ARBA00012925"/>
    </source>
</evidence>
<dbReference type="SMART" id="SM00947">
    <property type="entry name" value="Pro_CA"/>
    <property type="match status" value="1"/>
</dbReference>
<reference evidence="8" key="1">
    <citation type="submission" date="2020-05" db="EMBL/GenBank/DDBJ databases">
        <title>The draft genome sequence of Maribacter sp. ANRC-HE7.</title>
        <authorList>
            <person name="Mu L."/>
        </authorList>
    </citation>
    <scope>NUCLEOTIDE SEQUENCE</scope>
    <source>
        <strain evidence="8">ANRC-HE7</strain>
    </source>
</reference>
<organism evidence="8 9">
    <name type="scientific">Maribacter aquimaris</name>
    <dbReference type="NCBI Taxonomy" id="2737171"/>
    <lineage>
        <taxon>Bacteria</taxon>
        <taxon>Pseudomonadati</taxon>
        <taxon>Bacteroidota</taxon>
        <taxon>Flavobacteriia</taxon>
        <taxon>Flavobacteriales</taxon>
        <taxon>Flavobacteriaceae</taxon>
        <taxon>Maribacter</taxon>
    </lineage>
</organism>
<gene>
    <name evidence="8" type="primary">can</name>
    <name evidence="8" type="ORF">HPE56_09255</name>
</gene>